<keyword evidence="3 4" id="KW-0408">Iron</keyword>
<evidence type="ECO:0000256" key="3">
    <source>
        <dbReference type="ARBA" id="ARBA00023004"/>
    </source>
</evidence>
<dbReference type="SUPFAM" id="SSF46626">
    <property type="entry name" value="Cytochrome c"/>
    <property type="match status" value="1"/>
</dbReference>
<keyword evidence="5" id="KW-0472">Membrane</keyword>
<keyword evidence="5" id="KW-1133">Transmembrane helix</keyword>
<reference evidence="7 8" key="1">
    <citation type="submission" date="2020-02" db="EMBL/GenBank/DDBJ databases">
        <title>complete genome sequence of Rhodobacteraceae bacterium.</title>
        <authorList>
            <person name="Park J."/>
            <person name="Kim Y.-S."/>
            <person name="Kim K.-H."/>
        </authorList>
    </citation>
    <scope>NUCLEOTIDE SEQUENCE [LARGE SCALE GENOMIC DNA]</scope>
    <source>
        <strain evidence="7 8">RR4-56</strain>
    </source>
</reference>
<evidence type="ECO:0000256" key="5">
    <source>
        <dbReference type="SAM" id="Phobius"/>
    </source>
</evidence>
<evidence type="ECO:0000256" key="2">
    <source>
        <dbReference type="ARBA" id="ARBA00022723"/>
    </source>
</evidence>
<dbReference type="KEGG" id="hdh:G5B40_04960"/>
<dbReference type="Pfam" id="PF13442">
    <property type="entry name" value="Cytochrome_CBB3"/>
    <property type="match status" value="1"/>
</dbReference>
<dbReference type="PROSITE" id="PS51007">
    <property type="entry name" value="CYTC"/>
    <property type="match status" value="1"/>
</dbReference>
<dbReference type="InterPro" id="IPR036909">
    <property type="entry name" value="Cyt_c-like_dom_sf"/>
</dbReference>
<evidence type="ECO:0000313" key="7">
    <source>
        <dbReference type="EMBL" id="QIE54853.1"/>
    </source>
</evidence>
<dbReference type="AlphaFoldDB" id="A0A7L5BUX6"/>
<feature type="transmembrane region" description="Helical" evidence="5">
    <location>
        <begin position="9"/>
        <end position="29"/>
    </location>
</feature>
<feature type="domain" description="Cytochrome c" evidence="6">
    <location>
        <begin position="57"/>
        <end position="142"/>
    </location>
</feature>
<sequence length="148" mass="15439">MAGAGKRSAGIGALALSTALLIGGAWLFWSKANDQSAAERAYESAAPAAASTPELSRDGARGRVAFNAACAACHGRDAAGGPGGPPLIHRIYEPSHHGDESIRRAVRNGVKAHHWNFGDMPPQPDMSPETVETVISFLRETQAANGIR</sequence>
<keyword evidence="5" id="KW-0812">Transmembrane</keyword>
<accession>A0A7L5BUX6</accession>
<keyword evidence="1 4" id="KW-0349">Heme</keyword>
<keyword evidence="8" id="KW-1185">Reference proteome</keyword>
<evidence type="ECO:0000256" key="1">
    <source>
        <dbReference type="ARBA" id="ARBA00022617"/>
    </source>
</evidence>
<dbReference type="GO" id="GO:0009055">
    <property type="term" value="F:electron transfer activity"/>
    <property type="evidence" value="ECO:0007669"/>
    <property type="project" value="InterPro"/>
</dbReference>
<protein>
    <submittedName>
        <fullName evidence="7">Cytochrome c</fullName>
    </submittedName>
</protein>
<dbReference type="GO" id="GO:0020037">
    <property type="term" value="F:heme binding"/>
    <property type="evidence" value="ECO:0007669"/>
    <property type="project" value="InterPro"/>
</dbReference>
<evidence type="ECO:0000313" key="8">
    <source>
        <dbReference type="Proteomes" id="UP000503336"/>
    </source>
</evidence>
<organism evidence="7 8">
    <name type="scientific">Pikeienuella piscinae</name>
    <dbReference type="NCBI Taxonomy" id="2748098"/>
    <lineage>
        <taxon>Bacteria</taxon>
        <taxon>Pseudomonadati</taxon>
        <taxon>Pseudomonadota</taxon>
        <taxon>Alphaproteobacteria</taxon>
        <taxon>Rhodobacterales</taxon>
        <taxon>Paracoccaceae</taxon>
        <taxon>Pikeienuella</taxon>
    </lineage>
</organism>
<dbReference type="RefSeq" id="WP_165095809.1">
    <property type="nucleotide sequence ID" value="NZ_CP049056.1"/>
</dbReference>
<proteinExistence type="predicted"/>
<dbReference type="Gene3D" id="1.10.760.10">
    <property type="entry name" value="Cytochrome c-like domain"/>
    <property type="match status" value="1"/>
</dbReference>
<dbReference type="GO" id="GO:0046872">
    <property type="term" value="F:metal ion binding"/>
    <property type="evidence" value="ECO:0007669"/>
    <property type="project" value="UniProtKB-KW"/>
</dbReference>
<evidence type="ECO:0000259" key="6">
    <source>
        <dbReference type="PROSITE" id="PS51007"/>
    </source>
</evidence>
<keyword evidence="2 4" id="KW-0479">Metal-binding</keyword>
<dbReference type="Proteomes" id="UP000503336">
    <property type="component" value="Chromosome"/>
</dbReference>
<dbReference type="InterPro" id="IPR009056">
    <property type="entry name" value="Cyt_c-like_dom"/>
</dbReference>
<dbReference type="EMBL" id="CP049056">
    <property type="protein sequence ID" value="QIE54853.1"/>
    <property type="molecule type" value="Genomic_DNA"/>
</dbReference>
<gene>
    <name evidence="7" type="ORF">G5B40_04960</name>
</gene>
<name>A0A7L5BUX6_9RHOB</name>
<evidence type="ECO:0000256" key="4">
    <source>
        <dbReference type="PROSITE-ProRule" id="PRU00433"/>
    </source>
</evidence>